<name>W7XGY2_TETTS</name>
<keyword evidence="3" id="KW-1185">Reference proteome</keyword>
<dbReference type="AlphaFoldDB" id="W7XGY2"/>
<keyword evidence="1" id="KW-0472">Membrane</keyword>
<evidence type="ECO:0000256" key="1">
    <source>
        <dbReference type="SAM" id="Phobius"/>
    </source>
</evidence>
<dbReference type="RefSeq" id="XP_012655204.1">
    <property type="nucleotide sequence ID" value="XM_012799750.1"/>
</dbReference>
<dbReference type="Proteomes" id="UP000009168">
    <property type="component" value="Unassembled WGS sequence"/>
</dbReference>
<protein>
    <submittedName>
        <fullName evidence="2">Transmembrane protein, putative</fullName>
    </submittedName>
</protein>
<dbReference type="GeneID" id="24438390"/>
<proteinExistence type="predicted"/>
<dbReference type="InParanoid" id="W7XGY2"/>
<keyword evidence="1 2" id="KW-0812">Transmembrane</keyword>
<keyword evidence="1" id="KW-1133">Transmembrane helix</keyword>
<dbReference type="EMBL" id="GG662498">
    <property type="protein sequence ID" value="EWS72264.1"/>
    <property type="molecule type" value="Genomic_DNA"/>
</dbReference>
<organism evidence="2 3">
    <name type="scientific">Tetrahymena thermophila (strain SB210)</name>
    <dbReference type="NCBI Taxonomy" id="312017"/>
    <lineage>
        <taxon>Eukaryota</taxon>
        <taxon>Sar</taxon>
        <taxon>Alveolata</taxon>
        <taxon>Ciliophora</taxon>
        <taxon>Intramacronucleata</taxon>
        <taxon>Oligohymenophorea</taxon>
        <taxon>Hymenostomatida</taxon>
        <taxon>Tetrahymenina</taxon>
        <taxon>Tetrahymenidae</taxon>
        <taxon>Tetrahymena</taxon>
    </lineage>
</organism>
<evidence type="ECO:0000313" key="2">
    <source>
        <dbReference type="EMBL" id="EWS72264.1"/>
    </source>
</evidence>
<evidence type="ECO:0000313" key="3">
    <source>
        <dbReference type="Proteomes" id="UP000009168"/>
    </source>
</evidence>
<reference evidence="3" key="1">
    <citation type="journal article" date="2006" name="PLoS Biol.">
        <title>Macronuclear genome sequence of the ciliate Tetrahymena thermophila, a model eukaryote.</title>
        <authorList>
            <person name="Eisen J.A."/>
            <person name="Coyne R.S."/>
            <person name="Wu M."/>
            <person name="Wu D."/>
            <person name="Thiagarajan M."/>
            <person name="Wortman J.R."/>
            <person name="Badger J.H."/>
            <person name="Ren Q."/>
            <person name="Amedeo P."/>
            <person name="Jones K.M."/>
            <person name="Tallon L.J."/>
            <person name="Delcher A.L."/>
            <person name="Salzberg S.L."/>
            <person name="Silva J.C."/>
            <person name="Haas B.J."/>
            <person name="Majoros W.H."/>
            <person name="Farzad M."/>
            <person name="Carlton J.M."/>
            <person name="Smith R.K. Jr."/>
            <person name="Garg J."/>
            <person name="Pearlman R.E."/>
            <person name="Karrer K.M."/>
            <person name="Sun L."/>
            <person name="Manning G."/>
            <person name="Elde N.C."/>
            <person name="Turkewitz A.P."/>
            <person name="Asai D.J."/>
            <person name="Wilkes D.E."/>
            <person name="Wang Y."/>
            <person name="Cai H."/>
            <person name="Collins K."/>
            <person name="Stewart B.A."/>
            <person name="Lee S.R."/>
            <person name="Wilamowska K."/>
            <person name="Weinberg Z."/>
            <person name="Ruzzo W.L."/>
            <person name="Wloga D."/>
            <person name="Gaertig J."/>
            <person name="Frankel J."/>
            <person name="Tsao C.-C."/>
            <person name="Gorovsky M.A."/>
            <person name="Keeling P.J."/>
            <person name="Waller R.F."/>
            <person name="Patron N.J."/>
            <person name="Cherry J.M."/>
            <person name="Stover N.A."/>
            <person name="Krieger C.J."/>
            <person name="del Toro C."/>
            <person name="Ryder H.F."/>
            <person name="Williamson S.C."/>
            <person name="Barbeau R.A."/>
            <person name="Hamilton E.P."/>
            <person name="Orias E."/>
        </authorList>
    </citation>
    <scope>NUCLEOTIDE SEQUENCE [LARGE SCALE GENOMIC DNA]</scope>
    <source>
        <strain evidence="3">SB210</strain>
    </source>
</reference>
<dbReference type="KEGG" id="tet:TTHERM_000313819"/>
<feature type="transmembrane region" description="Helical" evidence="1">
    <location>
        <begin position="52"/>
        <end position="71"/>
    </location>
</feature>
<sequence length="79" mass="9762">MIYTRARIKTLNEHSKEYCVRKCDGLLEVNQKIYTKNKNNTYNFYIQEYYQVYYQIITFNGYLLIIFYLLVMRFMGSDR</sequence>
<gene>
    <name evidence="2" type="ORF">TTHERM_000313819</name>
</gene>
<accession>W7XGY2</accession>